<feature type="region of interest" description="Disordered" evidence="8">
    <location>
        <begin position="277"/>
        <end position="327"/>
    </location>
</feature>
<feature type="domain" description="Ints3-like C-terminal" evidence="10">
    <location>
        <begin position="427"/>
        <end position="836"/>
    </location>
</feature>
<comment type="subcellular location">
    <subcellularLocation>
        <location evidence="2">Cytoplasm</location>
    </subcellularLocation>
    <subcellularLocation>
        <location evidence="1">Nucleus</location>
    </subcellularLocation>
</comment>
<feature type="compositionally biased region" description="Low complexity" evidence="8">
    <location>
        <begin position="312"/>
        <end position="327"/>
    </location>
</feature>
<keyword evidence="4" id="KW-0963">Cytoplasm</keyword>
<sequence length="899" mass="101937">MEKKMVFLCTDVKFGNQKRYQEWFQRQYLNTPESQTLRSDLIRFIIGCIHPSNEVLCSDIIPRWAVIGWLLSSCTSTVATANSKLSLFYDWLFYNTETDNIMNIEPGILVMYHSLRPHPVLTTSLLDFLCRIIPNFHPSLTEKVKAGVHNSLAQILEKRVVQSLEALFDNPRMDLDLRKLVRDTFPDFCPASAALTDLKHEEFIPPVVSSGSPVTKMDLMAETGLDFGSSIGMNATSSSSSDVELNNNSNHIGDDEAMFSDEDDDDNKLQINLNVKHQPPSLSSTSPSSVTQHQTNNKVKSEDTHSAGLQINSSSTNNNSNNNSTSLLSNSASVGKANNAVVYDSVLSSSTNCLTENNYKILRTTNEMLDREQRTSFNSHLEYLEKDTKNFLEDFLLEKEITDKCCCRVSARSKKADMMEGSLLWEMCNILQKICDLIFSEDLDSEEAQHLAACLSYLLSSDLNYESSLLPSKVTPETLDQSLNRPLYILFENLITLTEDDHRRQSLLLLLSELHKASPAMGYHFLYFLKATMVRREEEDEEEQHSGSGALLQMYRDLCKASGQKDFTGFILKDLHICCERDPRLISWVVPDIYRTFPKQTKGNVDLLQLILERLDSSQSHDLICMVLQGSLQMFDNSSFTNILEKSLQWETLEQNFLWQLARAHEIIVGCCLPVLPKLKFSSHTDSVLSTHGEALSNILMMLRRESPTENLLRPLLLRELRPSDPTVVTILQYWVERYEDKMSVLINDIINSKHHQPSPNKRKRNQASKSSSSSSSSSHSSSVPLDQVLSHLNHLRTACGQTKFFALSTMQEALQTAQSQCSESQKRKYSDLFALIEEDVQSLPPPETQRKTKSNRGRKPKAKKKRDSDSEEESSEEEDIKKPSRKRKKNSQLGSDSD</sequence>
<organism evidence="11 12">
    <name type="scientific">Armadillidium nasatum</name>
    <dbReference type="NCBI Taxonomy" id="96803"/>
    <lineage>
        <taxon>Eukaryota</taxon>
        <taxon>Metazoa</taxon>
        <taxon>Ecdysozoa</taxon>
        <taxon>Arthropoda</taxon>
        <taxon>Crustacea</taxon>
        <taxon>Multicrustacea</taxon>
        <taxon>Malacostraca</taxon>
        <taxon>Eumalacostraca</taxon>
        <taxon>Peracarida</taxon>
        <taxon>Isopoda</taxon>
        <taxon>Oniscidea</taxon>
        <taxon>Crinocheta</taxon>
        <taxon>Armadillidiidae</taxon>
        <taxon>Armadillidium</taxon>
    </lineage>
</organism>
<feature type="compositionally biased region" description="Acidic residues" evidence="8">
    <location>
        <begin position="255"/>
        <end position="264"/>
    </location>
</feature>
<feature type="compositionally biased region" description="Low complexity" evidence="8">
    <location>
        <begin position="769"/>
        <end position="783"/>
    </location>
</feature>
<dbReference type="PANTHER" id="PTHR13587:SF7">
    <property type="entry name" value="INTEGRATOR COMPLEX SUBUNIT 3"/>
    <property type="match status" value="1"/>
</dbReference>
<keyword evidence="5" id="KW-0539">Nucleus</keyword>
<dbReference type="GO" id="GO:0005737">
    <property type="term" value="C:cytoplasm"/>
    <property type="evidence" value="ECO:0007669"/>
    <property type="project" value="UniProtKB-SubCell"/>
</dbReference>
<feature type="region of interest" description="Disordered" evidence="8">
    <location>
        <begin position="232"/>
        <end position="264"/>
    </location>
</feature>
<evidence type="ECO:0000256" key="1">
    <source>
        <dbReference type="ARBA" id="ARBA00004123"/>
    </source>
</evidence>
<dbReference type="PANTHER" id="PTHR13587">
    <property type="entry name" value="INTEGRATOR COMPLEX SUBUNIT 3"/>
    <property type="match status" value="1"/>
</dbReference>
<dbReference type="OrthoDB" id="2021145at2759"/>
<evidence type="ECO:0000256" key="8">
    <source>
        <dbReference type="SAM" id="MobiDB-lite"/>
    </source>
</evidence>
<accession>A0A5N5STC7</accession>
<evidence type="ECO:0000256" key="7">
    <source>
        <dbReference type="ARBA" id="ARBA00054331"/>
    </source>
</evidence>
<evidence type="ECO:0000256" key="5">
    <source>
        <dbReference type="ARBA" id="ARBA00023242"/>
    </source>
</evidence>
<feature type="compositionally biased region" description="Low complexity" evidence="8">
    <location>
        <begin position="278"/>
        <end position="295"/>
    </location>
</feature>
<feature type="region of interest" description="Disordered" evidence="8">
    <location>
        <begin position="838"/>
        <end position="899"/>
    </location>
</feature>
<proteinExistence type="inferred from homology"/>
<comment type="function">
    <text evidence="7">Component of the integrator complex, a multiprotein complex that terminates RNA polymerase II (Pol II) transcription in the promoter-proximal region of genes. The integrator complex provides a quality checkpoint during transcription elongation by driving premature transcription termination of transcripts that are unfavorably configured for transcriptional elongation: the complex terminates transcription by (1) catalyzing dephosphorylation of the C-terminal domain (CTD) of Pol II subunit Polr2A/Rbp1 and Spt5, and (2) degrading the exiting nascent RNA transcript via endonuclease activity. The integrator complex is also involved in the 3'-end processing of the U7 snRNA, and also the spliceosomal snRNAs U1, U2, U4 and U5.</text>
</comment>
<feature type="domain" description="Integrator complex subunit 3 N-terminal" evidence="9">
    <location>
        <begin position="1"/>
        <end position="182"/>
    </location>
</feature>
<dbReference type="AlphaFoldDB" id="A0A5N5STC7"/>
<dbReference type="InterPro" id="IPR045334">
    <property type="entry name" value="INTS3"/>
</dbReference>
<evidence type="ECO:0000256" key="2">
    <source>
        <dbReference type="ARBA" id="ARBA00004496"/>
    </source>
</evidence>
<dbReference type="InterPro" id="IPR056518">
    <property type="entry name" value="HEAT_Ints3_C"/>
</dbReference>
<comment type="caution">
    <text evidence="11">The sequence shown here is derived from an EMBL/GenBank/DDBJ whole genome shotgun (WGS) entry which is preliminary data.</text>
</comment>
<name>A0A5N5STC7_9CRUS</name>
<dbReference type="Proteomes" id="UP000326759">
    <property type="component" value="Unassembled WGS sequence"/>
</dbReference>
<dbReference type="Pfam" id="PF10189">
    <property type="entry name" value="Ints3_N"/>
    <property type="match status" value="1"/>
</dbReference>
<dbReference type="InterPro" id="IPR019333">
    <property type="entry name" value="INTS3_N"/>
</dbReference>
<feature type="compositionally biased region" description="Basic residues" evidence="8">
    <location>
        <begin position="852"/>
        <end position="866"/>
    </location>
</feature>
<feature type="region of interest" description="Disordered" evidence="8">
    <location>
        <begin position="751"/>
        <end position="785"/>
    </location>
</feature>
<feature type="compositionally biased region" description="Acidic residues" evidence="8">
    <location>
        <begin position="870"/>
        <end position="879"/>
    </location>
</feature>
<feature type="compositionally biased region" description="Basic residues" evidence="8">
    <location>
        <begin position="753"/>
        <end position="767"/>
    </location>
</feature>
<protein>
    <recommendedName>
        <fullName evidence="6">SOSS complex subunit A homolog</fullName>
    </recommendedName>
</protein>
<dbReference type="Pfam" id="PF24566">
    <property type="entry name" value="HEAT_Ints3_C"/>
    <property type="match status" value="1"/>
</dbReference>
<evidence type="ECO:0000259" key="10">
    <source>
        <dbReference type="Pfam" id="PF24566"/>
    </source>
</evidence>
<evidence type="ECO:0000256" key="3">
    <source>
        <dbReference type="ARBA" id="ARBA00006130"/>
    </source>
</evidence>
<dbReference type="GO" id="GO:0005634">
    <property type="term" value="C:nucleus"/>
    <property type="evidence" value="ECO:0007669"/>
    <property type="project" value="UniProtKB-SubCell"/>
</dbReference>
<keyword evidence="12" id="KW-1185">Reference proteome</keyword>
<evidence type="ECO:0000313" key="12">
    <source>
        <dbReference type="Proteomes" id="UP000326759"/>
    </source>
</evidence>
<comment type="similarity">
    <text evidence="3">Belongs to the Integrator subunit 3 family.</text>
</comment>
<feature type="compositionally biased region" description="Polar residues" evidence="8">
    <location>
        <begin position="232"/>
        <end position="251"/>
    </location>
</feature>
<reference evidence="11 12" key="1">
    <citation type="journal article" date="2019" name="PLoS Biol.">
        <title>Sex chromosomes control vertical transmission of feminizing Wolbachia symbionts in an isopod.</title>
        <authorList>
            <person name="Becking T."/>
            <person name="Chebbi M.A."/>
            <person name="Giraud I."/>
            <person name="Moumen B."/>
            <person name="Laverre T."/>
            <person name="Caubet Y."/>
            <person name="Peccoud J."/>
            <person name="Gilbert C."/>
            <person name="Cordaux R."/>
        </authorList>
    </citation>
    <scope>NUCLEOTIDE SEQUENCE [LARGE SCALE GENOMIC DNA]</scope>
    <source>
        <strain evidence="11">ANa2</strain>
        <tissue evidence="11">Whole body excluding digestive tract and cuticle</tissue>
    </source>
</reference>
<evidence type="ECO:0000259" key="9">
    <source>
        <dbReference type="Pfam" id="PF10189"/>
    </source>
</evidence>
<evidence type="ECO:0000256" key="4">
    <source>
        <dbReference type="ARBA" id="ARBA00022490"/>
    </source>
</evidence>
<evidence type="ECO:0000313" key="11">
    <source>
        <dbReference type="EMBL" id="KAB7497165.1"/>
    </source>
</evidence>
<dbReference type="EMBL" id="SEYY01020620">
    <property type="protein sequence ID" value="KAB7497165.1"/>
    <property type="molecule type" value="Genomic_DNA"/>
</dbReference>
<gene>
    <name evidence="11" type="primary">IntS3</name>
    <name evidence="11" type="ORF">Anas_11387</name>
</gene>
<evidence type="ECO:0000256" key="6">
    <source>
        <dbReference type="ARBA" id="ARBA00032741"/>
    </source>
</evidence>